<keyword evidence="4" id="KW-1185">Reference proteome</keyword>
<feature type="chain" id="PRO_5002650589" description="Beta-lactamase-related domain-containing protein" evidence="1">
    <location>
        <begin position="26"/>
        <end position="109"/>
    </location>
</feature>
<dbReference type="PATRIC" id="fig|388919.9.peg.1300"/>
<reference evidence="3 4" key="1">
    <citation type="journal article" date="2007" name="J. Bacteriol.">
        <title>Genome of the opportunistic pathogen Streptococcus sanguinis.</title>
        <authorList>
            <person name="Xu P."/>
            <person name="Alves J.M."/>
            <person name="Kitten T."/>
            <person name="Brown A."/>
            <person name="Chen Z."/>
            <person name="Ozaki L.S."/>
            <person name="Manque P."/>
            <person name="Ge X."/>
            <person name="Serrano M.G."/>
            <person name="Puiu D."/>
            <person name="Hendricks S."/>
            <person name="Wang Y."/>
            <person name="Chaplin M.D."/>
            <person name="Akan D."/>
            <person name="Paik S."/>
            <person name="Peterson D.L."/>
            <person name="Macrina F.L."/>
            <person name="Buck G.A."/>
        </authorList>
    </citation>
    <scope>NUCLEOTIDE SEQUENCE [LARGE SCALE GENOMIC DNA]</scope>
    <source>
        <strain evidence="3 4">SK36</strain>
    </source>
</reference>
<organism evidence="3 4">
    <name type="scientific">Streptococcus sanguinis (strain SK36)</name>
    <dbReference type="NCBI Taxonomy" id="388919"/>
    <lineage>
        <taxon>Bacteria</taxon>
        <taxon>Bacillati</taxon>
        <taxon>Bacillota</taxon>
        <taxon>Bacilli</taxon>
        <taxon>Lactobacillales</taxon>
        <taxon>Streptococcaceae</taxon>
        <taxon>Streptococcus</taxon>
    </lineage>
</organism>
<evidence type="ECO:0000259" key="2">
    <source>
        <dbReference type="Pfam" id="PF00144"/>
    </source>
</evidence>
<dbReference type="Pfam" id="PF00144">
    <property type="entry name" value="Beta-lactamase"/>
    <property type="match status" value="1"/>
</dbReference>
<dbReference type="OrthoDB" id="9797709at2"/>
<evidence type="ECO:0000256" key="1">
    <source>
        <dbReference type="SAM" id="SignalP"/>
    </source>
</evidence>
<dbReference type="HOGENOM" id="CLU_077147_1_0_9"/>
<dbReference type="STRING" id="388919.SSA_1368"/>
<dbReference type="KEGG" id="ssa:SSA_1368"/>
<gene>
    <name evidence="3" type="ordered locus">SSA_1368</name>
</gene>
<sequence>MKKSFILILLTIITLGLFRPTAALADSQKLPSGTDRSQIGQKIENFVKEHEKTTAGMATAVFDKNGTIYKGNFGYVDKENKVKVDDDSVFEWASITKLTVWVSAMQLWF</sequence>
<name>A3CNL1_STRSV</name>
<evidence type="ECO:0000313" key="4">
    <source>
        <dbReference type="Proteomes" id="UP000002148"/>
    </source>
</evidence>
<dbReference type="InterPro" id="IPR012338">
    <property type="entry name" value="Beta-lactam/transpept-like"/>
</dbReference>
<dbReference type="Proteomes" id="UP000002148">
    <property type="component" value="Chromosome"/>
</dbReference>
<dbReference type="Gene3D" id="3.40.710.10">
    <property type="entry name" value="DD-peptidase/beta-lactamase superfamily"/>
    <property type="match status" value="1"/>
</dbReference>
<dbReference type="SUPFAM" id="SSF56601">
    <property type="entry name" value="beta-lactamase/transpeptidase-like"/>
    <property type="match status" value="1"/>
</dbReference>
<evidence type="ECO:0000313" key="3">
    <source>
        <dbReference type="EMBL" id="ABN44766.1"/>
    </source>
</evidence>
<dbReference type="EMBL" id="CP000387">
    <property type="protein sequence ID" value="ABN44766.1"/>
    <property type="molecule type" value="Genomic_DNA"/>
</dbReference>
<proteinExistence type="predicted"/>
<dbReference type="InterPro" id="IPR001466">
    <property type="entry name" value="Beta-lactam-related"/>
</dbReference>
<dbReference type="eggNOG" id="COG1680">
    <property type="taxonomic scope" value="Bacteria"/>
</dbReference>
<dbReference type="AlphaFoldDB" id="A3CNL1"/>
<protein>
    <recommendedName>
        <fullName evidence="2">Beta-lactamase-related domain-containing protein</fullName>
    </recommendedName>
</protein>
<keyword evidence="1" id="KW-0732">Signal</keyword>
<accession>A3CNL1</accession>
<feature type="domain" description="Beta-lactamase-related" evidence="2">
    <location>
        <begin position="47"/>
        <end position="108"/>
    </location>
</feature>
<feature type="signal peptide" evidence="1">
    <location>
        <begin position="1"/>
        <end position="25"/>
    </location>
</feature>